<evidence type="ECO:0008006" key="4">
    <source>
        <dbReference type="Google" id="ProtNLM"/>
    </source>
</evidence>
<evidence type="ECO:0000313" key="3">
    <source>
        <dbReference type="Proteomes" id="UP000782843"/>
    </source>
</evidence>
<comment type="caution">
    <text evidence="2">The sequence shown here is derived from an EMBL/GenBank/DDBJ whole genome shotgun (WGS) entry which is preliminary data.</text>
</comment>
<keyword evidence="1" id="KW-0812">Transmembrane</keyword>
<dbReference type="Proteomes" id="UP000782843">
    <property type="component" value="Unassembled WGS sequence"/>
</dbReference>
<evidence type="ECO:0000256" key="1">
    <source>
        <dbReference type="SAM" id="Phobius"/>
    </source>
</evidence>
<feature type="transmembrane region" description="Helical" evidence="1">
    <location>
        <begin position="6"/>
        <end position="24"/>
    </location>
</feature>
<name>A0A955L3I0_9BACT</name>
<feature type="transmembrane region" description="Helical" evidence="1">
    <location>
        <begin position="53"/>
        <end position="75"/>
    </location>
</feature>
<gene>
    <name evidence="2" type="ORF">KC660_02240</name>
</gene>
<proteinExistence type="predicted"/>
<feature type="transmembrane region" description="Helical" evidence="1">
    <location>
        <begin position="130"/>
        <end position="155"/>
    </location>
</feature>
<feature type="transmembrane region" description="Helical" evidence="1">
    <location>
        <begin position="105"/>
        <end position="123"/>
    </location>
</feature>
<accession>A0A955L3I0</accession>
<feature type="non-terminal residue" evidence="2">
    <location>
        <position position="165"/>
    </location>
</feature>
<reference evidence="2" key="2">
    <citation type="journal article" date="2021" name="Microbiome">
        <title>Successional dynamics and alternative stable states in a saline activated sludge microbial community over 9 years.</title>
        <authorList>
            <person name="Wang Y."/>
            <person name="Ye J."/>
            <person name="Ju F."/>
            <person name="Liu L."/>
            <person name="Boyd J.A."/>
            <person name="Deng Y."/>
            <person name="Parks D.H."/>
            <person name="Jiang X."/>
            <person name="Yin X."/>
            <person name="Woodcroft B.J."/>
            <person name="Tyson G.W."/>
            <person name="Hugenholtz P."/>
            <person name="Polz M.F."/>
            <person name="Zhang T."/>
        </authorList>
    </citation>
    <scope>NUCLEOTIDE SEQUENCE</scope>
    <source>
        <strain evidence="2">HKST-UBA10</strain>
    </source>
</reference>
<feature type="transmembrane region" description="Helical" evidence="1">
    <location>
        <begin position="80"/>
        <end position="99"/>
    </location>
</feature>
<dbReference type="EMBL" id="JAGQLG010000082">
    <property type="protein sequence ID" value="MCA9382205.1"/>
    <property type="molecule type" value="Genomic_DNA"/>
</dbReference>
<sequence length="165" mass="17708">MAVLSLIIGIILIAVGVFVALKGLRFSRFLIPFVIAAFGFSLVVQGLESISSSVVITYSVAAFAALIFFIAGYFFYKVAIVLEFASIGFLVTIVVFHLIGMDNSIIPFILAFAFSILAGLFAVTIKVWNYLILFGTALSGAAIAARGFLTVFLPVDELPKLANNQ</sequence>
<organism evidence="2 3">
    <name type="scientific">Candidatus Dojkabacteria bacterium</name>
    <dbReference type="NCBI Taxonomy" id="2099670"/>
    <lineage>
        <taxon>Bacteria</taxon>
        <taxon>Candidatus Dojkabacteria</taxon>
    </lineage>
</organism>
<protein>
    <recommendedName>
        <fullName evidence="4">DUF4203 domain-containing protein</fullName>
    </recommendedName>
</protein>
<feature type="transmembrane region" description="Helical" evidence="1">
    <location>
        <begin position="29"/>
        <end position="47"/>
    </location>
</feature>
<keyword evidence="1" id="KW-0472">Membrane</keyword>
<dbReference type="AlphaFoldDB" id="A0A955L3I0"/>
<keyword evidence="1" id="KW-1133">Transmembrane helix</keyword>
<reference evidence="2" key="1">
    <citation type="submission" date="2020-04" db="EMBL/GenBank/DDBJ databases">
        <authorList>
            <person name="Zhang T."/>
        </authorList>
    </citation>
    <scope>NUCLEOTIDE SEQUENCE</scope>
    <source>
        <strain evidence="2">HKST-UBA10</strain>
    </source>
</reference>
<evidence type="ECO:0000313" key="2">
    <source>
        <dbReference type="EMBL" id="MCA9382205.1"/>
    </source>
</evidence>